<feature type="chain" id="PRO_5043518897" evidence="2">
    <location>
        <begin position="23"/>
        <end position="275"/>
    </location>
</feature>
<accession>A0AAV8YKD2</accession>
<evidence type="ECO:0000256" key="1">
    <source>
        <dbReference type="SAM" id="MobiDB-lite"/>
    </source>
</evidence>
<evidence type="ECO:0000256" key="2">
    <source>
        <dbReference type="SAM" id="SignalP"/>
    </source>
</evidence>
<dbReference type="Pfam" id="PF16009">
    <property type="entry name" value="DUF4779"/>
    <property type="match status" value="1"/>
</dbReference>
<dbReference type="InterPro" id="IPR031959">
    <property type="entry name" value="DUF4779"/>
</dbReference>
<feature type="compositionally biased region" description="Basic residues" evidence="1">
    <location>
        <begin position="200"/>
        <end position="214"/>
    </location>
</feature>
<evidence type="ECO:0000313" key="4">
    <source>
        <dbReference type="Proteomes" id="UP001162162"/>
    </source>
</evidence>
<feature type="compositionally biased region" description="Basic residues" evidence="1">
    <location>
        <begin position="135"/>
        <end position="146"/>
    </location>
</feature>
<keyword evidence="4" id="KW-1185">Reference proteome</keyword>
<organism evidence="3 4">
    <name type="scientific">Aromia moschata</name>
    <dbReference type="NCBI Taxonomy" id="1265417"/>
    <lineage>
        <taxon>Eukaryota</taxon>
        <taxon>Metazoa</taxon>
        <taxon>Ecdysozoa</taxon>
        <taxon>Arthropoda</taxon>
        <taxon>Hexapoda</taxon>
        <taxon>Insecta</taxon>
        <taxon>Pterygota</taxon>
        <taxon>Neoptera</taxon>
        <taxon>Endopterygota</taxon>
        <taxon>Coleoptera</taxon>
        <taxon>Polyphaga</taxon>
        <taxon>Cucujiformia</taxon>
        <taxon>Chrysomeloidea</taxon>
        <taxon>Cerambycidae</taxon>
        <taxon>Cerambycinae</taxon>
        <taxon>Callichromatini</taxon>
        <taxon>Aromia</taxon>
    </lineage>
</organism>
<sequence>MFDTMSCLRIVSVLAAIGVCGAGQVAVYPLPVWPGMNPAGISNTFFDQFDVPVAVPERIPRAGPGNVAANGEQGGGSKQYAQHFDDQGKLNQKAFIVDVNHDIHNQGQYDKFRDSGHLGEKGGADKNVHNEASHHQAHHEKAKSLKAAKFGEKKGHKRGHKTKGYHNKFHKDEYHKEHRFYDDLDKTGHHSKFGKFNTKYGKKAGAHKKGRNHKSGSDEKKFGKEGFSDKGHSEEEHKGHKKSGGHESYHKNFSDYAKDHGVKKGSAHAYAHDKD</sequence>
<feature type="compositionally biased region" description="Basic and acidic residues" evidence="1">
    <location>
        <begin position="114"/>
        <end position="134"/>
    </location>
</feature>
<dbReference type="AlphaFoldDB" id="A0AAV8YKD2"/>
<feature type="compositionally biased region" description="Basic and acidic residues" evidence="1">
    <location>
        <begin position="215"/>
        <end position="262"/>
    </location>
</feature>
<name>A0AAV8YKD2_9CUCU</name>
<reference evidence="3" key="1">
    <citation type="journal article" date="2023" name="Insect Mol. Biol.">
        <title>Genome sequencing provides insights into the evolution of gene families encoding plant cell wall-degrading enzymes in longhorned beetles.</title>
        <authorList>
            <person name="Shin N.R."/>
            <person name="Okamura Y."/>
            <person name="Kirsch R."/>
            <person name="Pauchet Y."/>
        </authorList>
    </citation>
    <scope>NUCLEOTIDE SEQUENCE</scope>
    <source>
        <strain evidence="3">AMC_N1</strain>
    </source>
</reference>
<feature type="region of interest" description="Disordered" evidence="1">
    <location>
        <begin position="191"/>
        <end position="275"/>
    </location>
</feature>
<dbReference type="Proteomes" id="UP001162162">
    <property type="component" value="Unassembled WGS sequence"/>
</dbReference>
<comment type="caution">
    <text evidence="3">The sequence shown here is derived from an EMBL/GenBank/DDBJ whole genome shotgun (WGS) entry which is preliminary data.</text>
</comment>
<keyword evidence="2" id="KW-0732">Signal</keyword>
<gene>
    <name evidence="3" type="ORF">NQ318_010726</name>
</gene>
<feature type="region of interest" description="Disordered" evidence="1">
    <location>
        <begin position="114"/>
        <end position="165"/>
    </location>
</feature>
<feature type="compositionally biased region" description="Basic residues" evidence="1">
    <location>
        <begin position="154"/>
        <end position="165"/>
    </location>
</feature>
<evidence type="ECO:0000313" key="3">
    <source>
        <dbReference type="EMBL" id="KAJ8951981.1"/>
    </source>
</evidence>
<dbReference type="EMBL" id="JAPWTK010000076">
    <property type="protein sequence ID" value="KAJ8951981.1"/>
    <property type="molecule type" value="Genomic_DNA"/>
</dbReference>
<protein>
    <submittedName>
        <fullName evidence="3">Uncharacterized protein</fullName>
    </submittedName>
</protein>
<proteinExistence type="predicted"/>
<feature type="signal peptide" evidence="2">
    <location>
        <begin position="1"/>
        <end position="22"/>
    </location>
</feature>